<dbReference type="EMBL" id="FQZE01000009">
    <property type="protein sequence ID" value="SHJ01022.1"/>
    <property type="molecule type" value="Genomic_DNA"/>
</dbReference>
<keyword evidence="3" id="KW-1185">Reference proteome</keyword>
<dbReference type="AlphaFoldDB" id="A0A1M6FTK4"/>
<dbReference type="Proteomes" id="UP000184050">
    <property type="component" value="Unassembled WGS sequence"/>
</dbReference>
<dbReference type="SUPFAM" id="SSF81593">
    <property type="entry name" value="Nucleotidyltransferase substrate binding subunit/domain"/>
    <property type="match status" value="1"/>
</dbReference>
<dbReference type="RefSeq" id="WP_175552491.1">
    <property type="nucleotide sequence ID" value="NZ_FQZE01000009.1"/>
</dbReference>
<evidence type="ECO:0000259" key="1">
    <source>
        <dbReference type="PROSITE" id="PS50910"/>
    </source>
</evidence>
<reference evidence="2 3" key="1">
    <citation type="submission" date="2016-11" db="EMBL/GenBank/DDBJ databases">
        <authorList>
            <person name="Jaros S."/>
            <person name="Januszkiewicz K."/>
            <person name="Wedrychowicz H."/>
        </authorList>
    </citation>
    <scope>NUCLEOTIDE SEQUENCE [LARGE SCALE GENOMIC DNA]</scope>
    <source>
        <strain evidence="2 3">DSM 27063</strain>
    </source>
</reference>
<evidence type="ECO:0000313" key="3">
    <source>
        <dbReference type="Proteomes" id="UP000184050"/>
    </source>
</evidence>
<dbReference type="Pfam" id="PF05168">
    <property type="entry name" value="HEPN"/>
    <property type="match status" value="1"/>
</dbReference>
<organism evidence="2 3">
    <name type="scientific">Tangfeifania diversioriginum</name>
    <dbReference type="NCBI Taxonomy" id="1168035"/>
    <lineage>
        <taxon>Bacteria</taxon>
        <taxon>Pseudomonadati</taxon>
        <taxon>Bacteroidota</taxon>
        <taxon>Bacteroidia</taxon>
        <taxon>Marinilabiliales</taxon>
        <taxon>Prolixibacteraceae</taxon>
        <taxon>Tangfeifania</taxon>
    </lineage>
</organism>
<dbReference type="STRING" id="1168035.SAMN05444280_10974"/>
<proteinExistence type="predicted"/>
<dbReference type="SMART" id="SM00748">
    <property type="entry name" value="HEPN"/>
    <property type="match status" value="1"/>
</dbReference>
<dbReference type="PROSITE" id="PS50910">
    <property type="entry name" value="HEPN"/>
    <property type="match status" value="1"/>
</dbReference>
<protein>
    <submittedName>
        <fullName evidence="2">HEPN domain-containing protein</fullName>
    </submittedName>
</protein>
<gene>
    <name evidence="2" type="ORF">SAMN05444280_10974</name>
</gene>
<name>A0A1M6FTK4_9BACT</name>
<sequence>MANEKIDIEKITNHWEKTSDRDFETMIHLYEKKDLHWSLFLGHLVLERLLKAAVVRNIQNHAPYTHDLRRLAKLTQFEFNDEYKMWLDTITTFNINARYDTYKQDFYKKCTPQFTERWIAKIKELRKWIKQQL</sequence>
<dbReference type="Gene3D" id="1.20.120.330">
    <property type="entry name" value="Nucleotidyltransferases domain 2"/>
    <property type="match status" value="1"/>
</dbReference>
<dbReference type="InterPro" id="IPR007842">
    <property type="entry name" value="HEPN_dom"/>
</dbReference>
<accession>A0A1M6FTK4</accession>
<feature type="domain" description="HEPN" evidence="1">
    <location>
        <begin position="16"/>
        <end position="125"/>
    </location>
</feature>
<evidence type="ECO:0000313" key="2">
    <source>
        <dbReference type="EMBL" id="SHJ01022.1"/>
    </source>
</evidence>